<protein>
    <submittedName>
        <fullName evidence="2">Uncharacterized protein</fullName>
    </submittedName>
</protein>
<reference evidence="2 3" key="1">
    <citation type="journal article" date="2015" name="Genome Biol. Evol.">
        <title>The genome of winter moth (Operophtera brumata) provides a genomic perspective on sexual dimorphism and phenology.</title>
        <authorList>
            <person name="Derks M.F."/>
            <person name="Smit S."/>
            <person name="Salis L."/>
            <person name="Schijlen E."/>
            <person name="Bossers A."/>
            <person name="Mateman C."/>
            <person name="Pijl A.S."/>
            <person name="de Ridder D."/>
            <person name="Groenen M.A."/>
            <person name="Visser M.E."/>
            <person name="Megens H.J."/>
        </authorList>
    </citation>
    <scope>NUCLEOTIDE SEQUENCE [LARGE SCALE GENOMIC DNA]</scope>
    <source>
        <strain evidence="2">WM2013NL</strain>
        <tissue evidence="2">Head and thorax</tissue>
    </source>
</reference>
<evidence type="ECO:0000313" key="3">
    <source>
        <dbReference type="Proteomes" id="UP000037510"/>
    </source>
</evidence>
<feature type="compositionally biased region" description="Low complexity" evidence="1">
    <location>
        <begin position="412"/>
        <end position="421"/>
    </location>
</feature>
<comment type="caution">
    <text evidence="2">The sequence shown here is derived from an EMBL/GenBank/DDBJ whole genome shotgun (WGS) entry which is preliminary data.</text>
</comment>
<accession>A0A0L7LEP6</accession>
<organism evidence="2 3">
    <name type="scientific">Operophtera brumata</name>
    <name type="common">Winter moth</name>
    <name type="synonym">Phalaena brumata</name>
    <dbReference type="NCBI Taxonomy" id="104452"/>
    <lineage>
        <taxon>Eukaryota</taxon>
        <taxon>Metazoa</taxon>
        <taxon>Ecdysozoa</taxon>
        <taxon>Arthropoda</taxon>
        <taxon>Hexapoda</taxon>
        <taxon>Insecta</taxon>
        <taxon>Pterygota</taxon>
        <taxon>Neoptera</taxon>
        <taxon>Endopterygota</taxon>
        <taxon>Lepidoptera</taxon>
        <taxon>Glossata</taxon>
        <taxon>Ditrysia</taxon>
        <taxon>Geometroidea</taxon>
        <taxon>Geometridae</taxon>
        <taxon>Larentiinae</taxon>
        <taxon>Operophtera</taxon>
    </lineage>
</organism>
<dbReference type="Proteomes" id="UP000037510">
    <property type="component" value="Unassembled WGS sequence"/>
</dbReference>
<dbReference type="STRING" id="104452.A0A0L7LEP6"/>
<feature type="region of interest" description="Disordered" evidence="1">
    <location>
        <begin position="401"/>
        <end position="421"/>
    </location>
</feature>
<keyword evidence="3" id="KW-1185">Reference proteome</keyword>
<evidence type="ECO:0000256" key="1">
    <source>
        <dbReference type="SAM" id="MobiDB-lite"/>
    </source>
</evidence>
<name>A0A0L7LEP6_OPEBR</name>
<feature type="region of interest" description="Disordered" evidence="1">
    <location>
        <begin position="851"/>
        <end position="885"/>
    </location>
</feature>
<sequence>MIEENEEREFDEISNSDLQVADGTWEENWLFQKKKIKTIQSVPVPMLVPNSNADYRVLIGDRDADDTTDLSDNASDTEEQGEYKSDIKKVLDSKHVIGGKIKLDDESDYEPDSLTMDEGVNFEKIGETAYKNDADTIKTEINDVTIAKVKDTTVDEIDSLANGNDSVLLLGIDDGPLPKAEFNFKEEIHRTLINGNAHYSDDQHDEVFDDSIETIANNKESTNNTLNHHEREGEYEETVSVPVQRYADSLRRKHFEDTHHDLLIETDDTNAEDELVPGSVAYRERKKWLNCVDMPNNPYSPEAIQKRLLAKSTSSLFDMITSKQEFDEGNETSHDVVDGNDEQKYELEEKNPMKLLVSVSTENIRTDRRSKSPSPKIIREPHEVPQYKRYGRDYYIREAKASTGGRKKNSFSDTSSLSSMNKSTSLDNFDTEFASPVSASSSLSDLEACALHQNIVRAVLSPRNASPNFAINPIFEHPDRQNDTTNEYEYHAKERYVDRKPNVRNQSRKVCNGGDGYVENEDIVRLKIPNKPEVTEDLFETYTNVRRNNTLRSEDLYARAKRRPGLNFTFGGSLSTIYNSNYKTLVGLLIKQFNVIATNQQYTKFAGKDQIVSITTTPNNKTDILIEYEDHNDQNLYSARPVIIDDDTDEKFEEILQSAYKSDIAANDTEQDKNEEPLKSPISVANSYLSSSSLEDSIKIYNIQTGEIIKCRPEDNISARYEATADSRENIDISDKSIPGDTFDSISPNGDLDEEAVDIEESKDNLEISELEDILPQLPKVKELAQKFVSMENLSEPVKVSQPYSKRRRSKENVLNDLNADRQANKQVFMHSLTARSITKEFREGLKLSMSTPIKVPGGSKEIPDGEVTKESSRPGSPVPEPGTIKTKLAFFESLKTKFSSK</sequence>
<proteinExistence type="predicted"/>
<evidence type="ECO:0000313" key="2">
    <source>
        <dbReference type="EMBL" id="KOB74028.1"/>
    </source>
</evidence>
<feature type="compositionally biased region" description="Basic and acidic residues" evidence="1">
    <location>
        <begin position="862"/>
        <end position="873"/>
    </location>
</feature>
<gene>
    <name evidence="2" type="ORF">OBRU01_10079</name>
</gene>
<dbReference type="EMBL" id="JTDY01001380">
    <property type="protein sequence ID" value="KOB74028.1"/>
    <property type="molecule type" value="Genomic_DNA"/>
</dbReference>
<dbReference type="AlphaFoldDB" id="A0A0L7LEP6"/>